<evidence type="ECO:0000259" key="11">
    <source>
        <dbReference type="PROSITE" id="PS50262"/>
    </source>
</evidence>
<feature type="transmembrane region" description="Helical" evidence="10">
    <location>
        <begin position="272"/>
        <end position="291"/>
    </location>
</feature>
<keyword evidence="5 10" id="KW-0552">Olfaction</keyword>
<evidence type="ECO:0000256" key="7">
    <source>
        <dbReference type="ARBA" id="ARBA00023136"/>
    </source>
</evidence>
<keyword evidence="9" id="KW-0675">Receptor</keyword>
<feature type="transmembrane region" description="Helical" evidence="10">
    <location>
        <begin position="58"/>
        <end position="79"/>
    </location>
</feature>
<dbReference type="PRINTS" id="PR00245">
    <property type="entry name" value="OLFACTORYR"/>
</dbReference>
<dbReference type="GO" id="GO:0005886">
    <property type="term" value="C:plasma membrane"/>
    <property type="evidence" value="ECO:0007669"/>
    <property type="project" value="UniProtKB-SubCell"/>
</dbReference>
<evidence type="ECO:0000256" key="9">
    <source>
        <dbReference type="RuleBase" id="RU000688"/>
    </source>
</evidence>
<feature type="transmembrane region" description="Helical" evidence="10">
    <location>
        <begin position="202"/>
        <end position="224"/>
    </location>
</feature>
<comment type="subcellular location">
    <subcellularLocation>
        <location evidence="1 10">Cell membrane</location>
        <topology evidence="1 10">Multi-pass membrane protein</topology>
    </subcellularLocation>
</comment>
<evidence type="ECO:0000256" key="4">
    <source>
        <dbReference type="ARBA" id="ARBA00022692"/>
    </source>
</evidence>
<keyword evidence="12" id="KW-1185">Reference proteome</keyword>
<dbReference type="Pfam" id="PF13853">
    <property type="entry name" value="7tm_4"/>
    <property type="match status" value="1"/>
</dbReference>
<evidence type="ECO:0000256" key="6">
    <source>
        <dbReference type="ARBA" id="ARBA00022989"/>
    </source>
</evidence>
<gene>
    <name evidence="13" type="primary">LOC115461391</name>
</gene>
<dbReference type="PRINTS" id="PR00237">
    <property type="entry name" value="GPCRRHODOPSN"/>
</dbReference>
<dbReference type="InterPro" id="IPR000276">
    <property type="entry name" value="GPCR_Rhodpsn"/>
</dbReference>
<comment type="similarity">
    <text evidence="9">Belongs to the G-protein coupled receptor 1 family.</text>
</comment>
<evidence type="ECO:0000256" key="8">
    <source>
        <dbReference type="ARBA" id="ARBA00023224"/>
    </source>
</evidence>
<evidence type="ECO:0000313" key="12">
    <source>
        <dbReference type="Proteomes" id="UP000515156"/>
    </source>
</evidence>
<dbReference type="Gene3D" id="1.20.1070.10">
    <property type="entry name" value="Rhodopsin 7-helix transmembrane proteins"/>
    <property type="match status" value="1"/>
</dbReference>
<proteinExistence type="inferred from homology"/>
<evidence type="ECO:0000256" key="1">
    <source>
        <dbReference type="ARBA" id="ARBA00004651"/>
    </source>
</evidence>
<dbReference type="RefSeq" id="XP_030047019.1">
    <property type="nucleotide sequence ID" value="XM_030191159.1"/>
</dbReference>
<feature type="transmembrane region" description="Helical" evidence="10">
    <location>
        <begin position="24"/>
        <end position="46"/>
    </location>
</feature>
<dbReference type="Proteomes" id="UP000515156">
    <property type="component" value="Chromosome 1"/>
</dbReference>
<feature type="transmembrane region" description="Helical" evidence="10">
    <location>
        <begin position="99"/>
        <end position="118"/>
    </location>
</feature>
<accession>A0A6P7XA69</accession>
<reference evidence="13" key="1">
    <citation type="submission" date="2025-08" db="UniProtKB">
        <authorList>
            <consortium name="RefSeq"/>
        </authorList>
    </citation>
    <scope>IDENTIFICATION</scope>
</reference>
<evidence type="ECO:0000313" key="13">
    <source>
        <dbReference type="RefSeq" id="XP_030047019.1"/>
    </source>
</evidence>
<evidence type="ECO:0000256" key="3">
    <source>
        <dbReference type="ARBA" id="ARBA00022606"/>
    </source>
</evidence>
<dbReference type="InterPro" id="IPR000725">
    <property type="entry name" value="Olfact_rcpt"/>
</dbReference>
<name>A0A6P7XA69_9AMPH</name>
<keyword evidence="7 10" id="KW-0472">Membrane</keyword>
<dbReference type="FunCoup" id="A0A6P7XA69">
    <property type="interactions" value="831"/>
</dbReference>
<evidence type="ECO:0000256" key="5">
    <source>
        <dbReference type="ARBA" id="ARBA00022725"/>
    </source>
</evidence>
<evidence type="ECO:0000256" key="10">
    <source>
        <dbReference type="RuleBase" id="RU363047"/>
    </source>
</evidence>
<sequence>MVNETFITEFILIGLSSDPKMALLLFQLFLVLYIVILLGNLMIITVVGLDPQLHTPMYFFLSNLSILDIAYTSTIVPKMLVNLLSIKKTISFNACATQIYMYLLLGETECLLLAVMAYDRYVAICNPLRYTSIMDKAVCLRLAATSWLTGFIISIIDVYFVFRLPYCGPNMIDHFFCEATVVLRLACADISVNEIVTLVGGALVLLVPLSLILTSYAHILAVILRIHSAEGRCKTFSTCASHIAVVTLFYGTAISMYMRPRPKGLTDGKEKMVSVFYTIVTPLLNPLIYSLRNQDVKRAIWKALRAKKY</sequence>
<dbReference type="GO" id="GO:0004984">
    <property type="term" value="F:olfactory receptor activity"/>
    <property type="evidence" value="ECO:0007669"/>
    <property type="project" value="InterPro"/>
</dbReference>
<keyword evidence="6 10" id="KW-1133">Transmembrane helix</keyword>
<dbReference type="GO" id="GO:0004930">
    <property type="term" value="F:G protein-coupled receptor activity"/>
    <property type="evidence" value="ECO:0007669"/>
    <property type="project" value="UniProtKB-KW"/>
</dbReference>
<dbReference type="SUPFAM" id="SSF81321">
    <property type="entry name" value="Family A G protein-coupled receptor-like"/>
    <property type="match status" value="1"/>
</dbReference>
<dbReference type="InterPro" id="IPR017452">
    <property type="entry name" value="GPCR_Rhodpsn_7TM"/>
</dbReference>
<evidence type="ECO:0000256" key="2">
    <source>
        <dbReference type="ARBA" id="ARBA00022475"/>
    </source>
</evidence>
<dbReference type="GeneID" id="115461391"/>
<dbReference type="PANTHER" id="PTHR26453">
    <property type="entry name" value="OLFACTORY RECEPTOR"/>
    <property type="match status" value="1"/>
</dbReference>
<dbReference type="PROSITE" id="PS50262">
    <property type="entry name" value="G_PROTEIN_RECEP_F1_2"/>
    <property type="match status" value="1"/>
</dbReference>
<dbReference type="AlphaFoldDB" id="A0A6P7XA69"/>
<dbReference type="KEGG" id="muo:115461391"/>
<dbReference type="CDD" id="cd15225">
    <property type="entry name" value="7tmA_OR10A-like"/>
    <property type="match status" value="1"/>
</dbReference>
<dbReference type="FunFam" id="1.20.1070.10:FF:000001">
    <property type="entry name" value="Olfactory receptor"/>
    <property type="match status" value="1"/>
</dbReference>
<keyword evidence="2 10" id="KW-1003">Cell membrane</keyword>
<keyword evidence="8 9" id="KW-0807">Transducer</keyword>
<feature type="transmembrane region" description="Helical" evidence="10">
    <location>
        <begin position="236"/>
        <end position="257"/>
    </location>
</feature>
<keyword evidence="4 9" id="KW-0812">Transmembrane</keyword>
<organism evidence="12 13">
    <name type="scientific">Microcaecilia unicolor</name>
    <dbReference type="NCBI Taxonomy" id="1415580"/>
    <lineage>
        <taxon>Eukaryota</taxon>
        <taxon>Metazoa</taxon>
        <taxon>Chordata</taxon>
        <taxon>Craniata</taxon>
        <taxon>Vertebrata</taxon>
        <taxon>Euteleostomi</taxon>
        <taxon>Amphibia</taxon>
        <taxon>Gymnophiona</taxon>
        <taxon>Siphonopidae</taxon>
        <taxon>Microcaecilia</taxon>
    </lineage>
</organism>
<keyword evidence="9" id="KW-0297">G-protein coupled receptor</keyword>
<feature type="transmembrane region" description="Helical" evidence="10">
    <location>
        <begin position="138"/>
        <end position="162"/>
    </location>
</feature>
<dbReference type="InParanoid" id="A0A6P7XA69"/>
<feature type="domain" description="G-protein coupled receptors family 1 profile" evidence="11">
    <location>
        <begin position="39"/>
        <end position="289"/>
    </location>
</feature>
<protein>
    <recommendedName>
        <fullName evidence="10">Olfactory receptor</fullName>
    </recommendedName>
</protein>
<dbReference type="OrthoDB" id="9444602at2759"/>
<keyword evidence="3 10" id="KW-0716">Sensory transduction</keyword>
<dbReference type="PROSITE" id="PS00237">
    <property type="entry name" value="G_PROTEIN_RECEP_F1_1"/>
    <property type="match status" value="1"/>
</dbReference>